<sequence>MRNLIKDQSVRIKVAKVVFMYGLFILSVSLLQAQSKSENVLEPVASFGKHMAIGLSVNSKNSIFVSFPGYDGAGDNALLEVENGKRKPYPDKVWNTKGLQGNKKGHFVRIQDLYVDNQDNLWVLDSKPAPDGDIFKSASSHDKTGHFALIKINTKTKQVERVYDFQGLDKAHSALNDVRVDTKKQMAYLSDPGQAAIVVLDLRSGNLRTVLTKSPFTVAGDIVLKYDGKDMVDQNGHPFSSDVNGIALTRDGKYFYFKPINKNALFRIETRYLTDSTLSESALAAKVENMGDVGVTHGLIADDNGNIYLTNSETYSIRYLRPDGQIRVLVKDKNLLWPDSMGIGGDGYLYISCSQLQRQPAWNKGIDKTEYPYTAFRVKLPLP</sequence>
<dbReference type="SUPFAM" id="SSF101898">
    <property type="entry name" value="NHL repeat"/>
    <property type="match status" value="1"/>
</dbReference>
<keyword evidence="3" id="KW-0812">Transmembrane</keyword>
<keyword evidence="5" id="KW-1185">Reference proteome</keyword>
<dbReference type="PANTHER" id="PTHR10009:SF18">
    <property type="entry name" value="PROTEIN YELLOW-LIKE PROTEIN"/>
    <property type="match status" value="1"/>
</dbReference>
<organism evidence="4 5">
    <name type="scientific">Arachidicoccus rhizosphaerae</name>
    <dbReference type="NCBI Taxonomy" id="551991"/>
    <lineage>
        <taxon>Bacteria</taxon>
        <taxon>Pseudomonadati</taxon>
        <taxon>Bacteroidota</taxon>
        <taxon>Chitinophagia</taxon>
        <taxon>Chitinophagales</taxon>
        <taxon>Chitinophagaceae</taxon>
        <taxon>Arachidicoccus</taxon>
    </lineage>
</organism>
<keyword evidence="2" id="KW-0964">Secreted</keyword>
<proteinExistence type="predicted"/>
<keyword evidence="3" id="KW-1133">Transmembrane helix</keyword>
<dbReference type="InterPro" id="IPR011042">
    <property type="entry name" value="6-blade_b-propeller_TolB-like"/>
</dbReference>
<gene>
    <name evidence="4" type="ORF">SAMN05192529_10812</name>
</gene>
<dbReference type="Proteomes" id="UP000199041">
    <property type="component" value="Unassembled WGS sequence"/>
</dbReference>
<dbReference type="RefSeq" id="WP_211481795.1">
    <property type="nucleotide sequence ID" value="NZ_FNQY01000008.1"/>
</dbReference>
<dbReference type="PANTHER" id="PTHR10009">
    <property type="entry name" value="PROTEIN YELLOW-RELATED"/>
    <property type="match status" value="1"/>
</dbReference>
<reference evidence="4 5" key="1">
    <citation type="submission" date="2016-10" db="EMBL/GenBank/DDBJ databases">
        <authorList>
            <person name="de Groot N.N."/>
        </authorList>
    </citation>
    <scope>NUCLEOTIDE SEQUENCE [LARGE SCALE GENOMIC DNA]</scope>
    <source>
        <strain evidence="4 5">Vu-144</strain>
    </source>
</reference>
<dbReference type="InterPro" id="IPR017996">
    <property type="entry name" value="MRJP/yellow-related"/>
</dbReference>
<feature type="transmembrane region" description="Helical" evidence="3">
    <location>
        <begin position="12"/>
        <end position="31"/>
    </location>
</feature>
<dbReference type="EMBL" id="FNQY01000008">
    <property type="protein sequence ID" value="SEA09481.1"/>
    <property type="molecule type" value="Genomic_DNA"/>
</dbReference>
<keyword evidence="3" id="KW-0472">Membrane</keyword>
<evidence type="ECO:0000256" key="1">
    <source>
        <dbReference type="ARBA" id="ARBA00004613"/>
    </source>
</evidence>
<dbReference type="AlphaFoldDB" id="A0A1H3YEF9"/>
<dbReference type="Pfam" id="PF03022">
    <property type="entry name" value="MRJP"/>
    <property type="match status" value="1"/>
</dbReference>
<evidence type="ECO:0000256" key="2">
    <source>
        <dbReference type="ARBA" id="ARBA00022525"/>
    </source>
</evidence>
<accession>A0A1H3YEF9</accession>
<evidence type="ECO:0000313" key="4">
    <source>
        <dbReference type="EMBL" id="SEA09481.1"/>
    </source>
</evidence>
<dbReference type="Gene3D" id="2.120.10.30">
    <property type="entry name" value="TolB, C-terminal domain"/>
    <property type="match status" value="1"/>
</dbReference>
<protein>
    <submittedName>
        <fullName evidence="4">Major royal jelly protein</fullName>
    </submittedName>
</protein>
<dbReference type="GO" id="GO:0005576">
    <property type="term" value="C:extracellular region"/>
    <property type="evidence" value="ECO:0007669"/>
    <property type="project" value="UniProtKB-SubCell"/>
</dbReference>
<dbReference type="STRING" id="551991.SAMN05192529_10812"/>
<comment type="subcellular location">
    <subcellularLocation>
        <location evidence="1">Secreted</location>
    </subcellularLocation>
</comment>
<evidence type="ECO:0000313" key="5">
    <source>
        <dbReference type="Proteomes" id="UP000199041"/>
    </source>
</evidence>
<name>A0A1H3YEF9_9BACT</name>
<evidence type="ECO:0000256" key="3">
    <source>
        <dbReference type="SAM" id="Phobius"/>
    </source>
</evidence>